<reference evidence="1 2" key="1">
    <citation type="journal article" date="2022" name="Plant J.">
        <title>Chromosome-level genome of Camellia lanceoleosa provides a valuable resource for understanding genome evolution and self-incompatibility.</title>
        <authorList>
            <person name="Gong W."/>
            <person name="Xiao S."/>
            <person name="Wang L."/>
            <person name="Liao Z."/>
            <person name="Chang Y."/>
            <person name="Mo W."/>
            <person name="Hu G."/>
            <person name="Li W."/>
            <person name="Zhao G."/>
            <person name="Zhu H."/>
            <person name="Hu X."/>
            <person name="Ji K."/>
            <person name="Xiang X."/>
            <person name="Song Q."/>
            <person name="Yuan D."/>
            <person name="Jin S."/>
            <person name="Zhang L."/>
        </authorList>
    </citation>
    <scope>NUCLEOTIDE SEQUENCE [LARGE SCALE GENOMIC DNA]</scope>
    <source>
        <strain evidence="1">SQ_2022a</strain>
    </source>
</reference>
<name>A0ACC0GD30_9ERIC</name>
<organism evidence="1 2">
    <name type="scientific">Camellia lanceoleosa</name>
    <dbReference type="NCBI Taxonomy" id="1840588"/>
    <lineage>
        <taxon>Eukaryota</taxon>
        <taxon>Viridiplantae</taxon>
        <taxon>Streptophyta</taxon>
        <taxon>Embryophyta</taxon>
        <taxon>Tracheophyta</taxon>
        <taxon>Spermatophyta</taxon>
        <taxon>Magnoliopsida</taxon>
        <taxon>eudicotyledons</taxon>
        <taxon>Gunneridae</taxon>
        <taxon>Pentapetalae</taxon>
        <taxon>asterids</taxon>
        <taxon>Ericales</taxon>
        <taxon>Theaceae</taxon>
        <taxon>Camellia</taxon>
    </lineage>
</organism>
<comment type="caution">
    <text evidence="1">The sequence shown here is derived from an EMBL/GenBank/DDBJ whole genome shotgun (WGS) entry which is preliminary data.</text>
</comment>
<proteinExistence type="predicted"/>
<accession>A0ACC0GD30</accession>
<gene>
    <name evidence="1" type="ORF">LOK49_LG10G02981</name>
</gene>
<dbReference type="Proteomes" id="UP001060215">
    <property type="component" value="Chromosome 10"/>
</dbReference>
<evidence type="ECO:0000313" key="1">
    <source>
        <dbReference type="EMBL" id="KAI7998729.1"/>
    </source>
</evidence>
<sequence>MEGGSQQNIGHCSPSYLPIDDCFNFDLPNPTVPKFHWTQDFHYQFVEYVNLLGGADKATPKTILKLMDTEGLKIYDVKSHLQQYRIAKYTKESEEGRSEKMTCVSEEAHTDALRMQLDVQRQIHEQLETQRILQLQTEEQRRQLQMMSDLQQNYKNGGLIEKQNPNSACPDDLSSSVDDMTIADDSRKNNSKCI</sequence>
<protein>
    <submittedName>
        <fullName evidence="1">Myb family transcription factor PHL5</fullName>
    </submittedName>
</protein>
<dbReference type="EMBL" id="CM045767">
    <property type="protein sequence ID" value="KAI7998729.1"/>
    <property type="molecule type" value="Genomic_DNA"/>
</dbReference>
<keyword evidence="2" id="KW-1185">Reference proteome</keyword>
<evidence type="ECO:0000313" key="2">
    <source>
        <dbReference type="Proteomes" id="UP001060215"/>
    </source>
</evidence>